<feature type="domain" description="TonB-dependent receptor plug" evidence="14">
    <location>
        <begin position="73"/>
        <end position="173"/>
    </location>
</feature>
<keyword evidence="8 15" id="KW-0675">Receptor</keyword>
<keyword evidence="7 10" id="KW-0472">Membrane</keyword>
<dbReference type="Proteomes" id="UP001606099">
    <property type="component" value="Unassembled WGS sequence"/>
</dbReference>
<keyword evidence="3 10" id="KW-0813">Transport</keyword>
<feature type="chain" id="PRO_5046205641" evidence="12">
    <location>
        <begin position="32"/>
        <end position="727"/>
    </location>
</feature>
<protein>
    <submittedName>
        <fullName evidence="15">TonB-dependent receptor plug domain-containing protein</fullName>
    </submittedName>
</protein>
<keyword evidence="5 10" id="KW-0812">Transmembrane</keyword>
<dbReference type="EMBL" id="JBIGHZ010000004">
    <property type="protein sequence ID" value="MFG6448775.1"/>
    <property type="molecule type" value="Genomic_DNA"/>
</dbReference>
<feature type="domain" description="TonB-dependent receptor-like beta-barrel" evidence="13">
    <location>
        <begin position="315"/>
        <end position="685"/>
    </location>
</feature>
<dbReference type="InterPro" id="IPR012910">
    <property type="entry name" value="Plug_dom"/>
</dbReference>
<evidence type="ECO:0000256" key="11">
    <source>
        <dbReference type="RuleBase" id="RU003357"/>
    </source>
</evidence>
<evidence type="ECO:0000313" key="15">
    <source>
        <dbReference type="EMBL" id="MFG6448775.1"/>
    </source>
</evidence>
<comment type="subcellular location">
    <subcellularLocation>
        <location evidence="1 10">Cell outer membrane</location>
        <topology evidence="1 10">Multi-pass membrane protein</topology>
    </subcellularLocation>
</comment>
<evidence type="ECO:0000259" key="14">
    <source>
        <dbReference type="Pfam" id="PF07715"/>
    </source>
</evidence>
<dbReference type="InterPro" id="IPR039426">
    <property type="entry name" value="TonB-dep_rcpt-like"/>
</dbReference>
<reference evidence="15 16" key="1">
    <citation type="submission" date="2024-08" db="EMBL/GenBank/DDBJ databases">
        <authorList>
            <person name="Lu H."/>
        </authorList>
    </citation>
    <scope>NUCLEOTIDE SEQUENCE [LARGE SCALE GENOMIC DNA]</scope>
    <source>
        <strain evidence="15 16">BYS180W</strain>
    </source>
</reference>
<gene>
    <name evidence="15" type="ORF">ACG0Z6_11065</name>
</gene>
<dbReference type="Pfam" id="PF00593">
    <property type="entry name" value="TonB_dep_Rec_b-barrel"/>
    <property type="match status" value="1"/>
</dbReference>
<evidence type="ECO:0000256" key="5">
    <source>
        <dbReference type="ARBA" id="ARBA00022692"/>
    </source>
</evidence>
<dbReference type="PROSITE" id="PS52016">
    <property type="entry name" value="TONB_DEPENDENT_REC_3"/>
    <property type="match status" value="1"/>
</dbReference>
<dbReference type="PANTHER" id="PTHR30069:SF57">
    <property type="entry name" value="TONB-DEPENDENT RECEPTOR"/>
    <property type="match status" value="1"/>
</dbReference>
<dbReference type="InterPro" id="IPR000531">
    <property type="entry name" value="Beta-barrel_TonB"/>
</dbReference>
<evidence type="ECO:0000256" key="10">
    <source>
        <dbReference type="PROSITE-ProRule" id="PRU01360"/>
    </source>
</evidence>
<evidence type="ECO:0000256" key="6">
    <source>
        <dbReference type="ARBA" id="ARBA00023077"/>
    </source>
</evidence>
<organism evidence="15 16">
    <name type="scientific">Roseateles rivi</name>
    <dbReference type="NCBI Taxonomy" id="3299028"/>
    <lineage>
        <taxon>Bacteria</taxon>
        <taxon>Pseudomonadati</taxon>
        <taxon>Pseudomonadota</taxon>
        <taxon>Betaproteobacteria</taxon>
        <taxon>Burkholderiales</taxon>
        <taxon>Sphaerotilaceae</taxon>
        <taxon>Roseateles</taxon>
    </lineage>
</organism>
<feature type="signal peptide" evidence="12">
    <location>
        <begin position="1"/>
        <end position="31"/>
    </location>
</feature>
<dbReference type="PANTHER" id="PTHR30069">
    <property type="entry name" value="TONB-DEPENDENT OUTER MEMBRANE RECEPTOR"/>
    <property type="match status" value="1"/>
</dbReference>
<dbReference type="InterPro" id="IPR036942">
    <property type="entry name" value="Beta-barrel_TonB_sf"/>
</dbReference>
<dbReference type="Gene3D" id="2.40.170.20">
    <property type="entry name" value="TonB-dependent receptor, beta-barrel domain"/>
    <property type="match status" value="1"/>
</dbReference>
<proteinExistence type="inferred from homology"/>
<keyword evidence="9 10" id="KW-0998">Cell outer membrane</keyword>
<evidence type="ECO:0000256" key="8">
    <source>
        <dbReference type="ARBA" id="ARBA00023170"/>
    </source>
</evidence>
<keyword evidence="6 11" id="KW-0798">TonB box</keyword>
<evidence type="ECO:0000256" key="3">
    <source>
        <dbReference type="ARBA" id="ARBA00022448"/>
    </source>
</evidence>
<evidence type="ECO:0000256" key="7">
    <source>
        <dbReference type="ARBA" id="ARBA00023136"/>
    </source>
</evidence>
<accession>A0ABW7FWR4</accession>
<comment type="similarity">
    <text evidence="2 10 11">Belongs to the TonB-dependent receptor family.</text>
</comment>
<name>A0ABW7FWR4_9BURK</name>
<evidence type="ECO:0000256" key="1">
    <source>
        <dbReference type="ARBA" id="ARBA00004571"/>
    </source>
</evidence>
<sequence>MTPSRTLSTPVWRSSRVAAAVLCVLSGWAQAHQPTPDKGGATPVAQQLEPVQVDGRSTQANMRRGALRQDIVQTETLSEKQIERSGATNINEALDKNPGIAVQLECSICNVRNVLLNNLPGRYTTLLIDGIPIYSAVSSAYGLDSVSVWGLERVDVARGAGASLIAPEALAGTVNIITKRPMKDENQLRLQLGGYGSRQADGYVARTLGANNDGALSLSFNLNRHDSIDGDGDGISEFSGFERRMVGLAGFARDLGGWRARTRLDVIKEDRGGGALGRDYQAIMADQSGNPFDFRKTRHGSPSREGWVVPADGSLLRYDGGRGGFSEIIFTDRVQWVGSAERPLGNGKLRLAAGAARHEQDSYYEHSRYAAAQDQYYAEISAQQDVAGWQLTSGLNYRFEDLASHGATADGTPVVGVDNYVYRTPALFVQGYKTFWDDHLELNASLRHDRHNVFGGITSPRVNALYHHTHELSSRLSLGRGFRAPTSFFEQDHGILDTVRIERQVTKPEISDNLSYALNYADERLAVTASAHHNRIRNFTMLDSGASDAQGRPITLFTAATQPVTVQGIDLNGSYLLTPALTLSAALERFRYRFTPGTLAFPRPTSRAYASMDWEQGAWDVTAKLVWTSAMDLRRFGQDADGRWNRYNFDGTPKRTRSPSYITLDVRGEYRFNPTLAVFAGADNLSNTRQVDTESQLFVDADGALDVVHLWGPNRGRYVYAGVKLSF</sequence>
<evidence type="ECO:0000256" key="12">
    <source>
        <dbReference type="SAM" id="SignalP"/>
    </source>
</evidence>
<evidence type="ECO:0000313" key="16">
    <source>
        <dbReference type="Proteomes" id="UP001606099"/>
    </source>
</evidence>
<dbReference type="RefSeq" id="WP_394461330.1">
    <property type="nucleotide sequence ID" value="NZ_JBIGHZ010000004.1"/>
</dbReference>
<keyword evidence="12" id="KW-0732">Signal</keyword>
<dbReference type="Pfam" id="PF07715">
    <property type="entry name" value="Plug"/>
    <property type="match status" value="1"/>
</dbReference>
<evidence type="ECO:0000256" key="9">
    <source>
        <dbReference type="ARBA" id="ARBA00023237"/>
    </source>
</evidence>
<keyword evidence="16" id="KW-1185">Reference proteome</keyword>
<dbReference type="InterPro" id="IPR037066">
    <property type="entry name" value="Plug_dom_sf"/>
</dbReference>
<keyword evidence="4 10" id="KW-1134">Transmembrane beta strand</keyword>
<comment type="caution">
    <text evidence="15">The sequence shown here is derived from an EMBL/GenBank/DDBJ whole genome shotgun (WGS) entry which is preliminary data.</text>
</comment>
<evidence type="ECO:0000259" key="13">
    <source>
        <dbReference type="Pfam" id="PF00593"/>
    </source>
</evidence>
<dbReference type="SUPFAM" id="SSF56935">
    <property type="entry name" value="Porins"/>
    <property type="match status" value="1"/>
</dbReference>
<dbReference type="Gene3D" id="2.170.130.10">
    <property type="entry name" value="TonB-dependent receptor, plug domain"/>
    <property type="match status" value="1"/>
</dbReference>
<evidence type="ECO:0000256" key="2">
    <source>
        <dbReference type="ARBA" id="ARBA00009810"/>
    </source>
</evidence>
<evidence type="ECO:0000256" key="4">
    <source>
        <dbReference type="ARBA" id="ARBA00022452"/>
    </source>
</evidence>